<evidence type="ECO:0000313" key="2">
    <source>
        <dbReference type="Proteomes" id="UP001500212"/>
    </source>
</evidence>
<dbReference type="RefSeq" id="WP_345349312.1">
    <property type="nucleotide sequence ID" value="NZ_BAABHJ010000002.1"/>
</dbReference>
<gene>
    <name evidence="1" type="ORF">GCM10023195_11380</name>
</gene>
<name>A0ABP8TEU4_9ACTN</name>
<proteinExistence type="predicted"/>
<comment type="caution">
    <text evidence="1">The sequence shown here is derived from an EMBL/GenBank/DDBJ whole genome shotgun (WGS) entry which is preliminary data.</text>
</comment>
<reference evidence="2" key="1">
    <citation type="journal article" date="2019" name="Int. J. Syst. Evol. Microbiol.">
        <title>The Global Catalogue of Microorganisms (GCM) 10K type strain sequencing project: providing services to taxonomists for standard genome sequencing and annotation.</title>
        <authorList>
            <consortium name="The Broad Institute Genomics Platform"/>
            <consortium name="The Broad Institute Genome Sequencing Center for Infectious Disease"/>
            <person name="Wu L."/>
            <person name="Ma J."/>
        </authorList>
    </citation>
    <scope>NUCLEOTIDE SEQUENCE [LARGE SCALE GENOMIC DNA]</scope>
    <source>
        <strain evidence="2">JCM 17938</strain>
    </source>
</reference>
<organism evidence="1 2">
    <name type="scientific">Actinoallomurus liliacearum</name>
    <dbReference type="NCBI Taxonomy" id="1080073"/>
    <lineage>
        <taxon>Bacteria</taxon>
        <taxon>Bacillati</taxon>
        <taxon>Actinomycetota</taxon>
        <taxon>Actinomycetes</taxon>
        <taxon>Streptosporangiales</taxon>
        <taxon>Thermomonosporaceae</taxon>
        <taxon>Actinoallomurus</taxon>
    </lineage>
</organism>
<keyword evidence="2" id="KW-1185">Reference proteome</keyword>
<dbReference type="Proteomes" id="UP001500212">
    <property type="component" value="Unassembled WGS sequence"/>
</dbReference>
<evidence type="ECO:0000313" key="1">
    <source>
        <dbReference type="EMBL" id="GAA4603440.1"/>
    </source>
</evidence>
<sequence>MTVGVLYDYFRAPDAGTAFRLLDEGDGTPSGPATVHTDIDALDAKGIDPDVILGQLIAFMGNVPWSVDLVKTVGVWPPEESKPASLEEYDRLPEDSPWNSGPWLVELDDRLRDTLADVDDLALPSIADQWAHIEEFRGHMDVVAARDIIEGFVALARRARRADHRLYCWCCL</sequence>
<accession>A0ABP8TEU4</accession>
<evidence type="ECO:0008006" key="3">
    <source>
        <dbReference type="Google" id="ProtNLM"/>
    </source>
</evidence>
<dbReference type="EMBL" id="BAABHJ010000002">
    <property type="protein sequence ID" value="GAA4603440.1"/>
    <property type="molecule type" value="Genomic_DNA"/>
</dbReference>
<protein>
    <recommendedName>
        <fullName evidence="3">DUF1877 family protein</fullName>
    </recommendedName>
</protein>